<accession>A0ABT7UFZ9</accession>
<organism evidence="7 8">
    <name type="scientific">Massilimicrobiota timonensis</name>
    <dbReference type="NCBI Taxonomy" id="1776392"/>
    <lineage>
        <taxon>Bacteria</taxon>
        <taxon>Bacillati</taxon>
        <taxon>Bacillota</taxon>
        <taxon>Erysipelotrichia</taxon>
        <taxon>Erysipelotrichales</taxon>
        <taxon>Erysipelotrichaceae</taxon>
        <taxon>Massilimicrobiota</taxon>
    </lineage>
</organism>
<reference evidence="8" key="1">
    <citation type="submission" date="2023-06" db="EMBL/GenBank/DDBJ databases">
        <title>Identification and characterization of horizontal gene transfer across gut microbiota members of farm animals based on homology search.</title>
        <authorList>
            <person name="Zeman M."/>
            <person name="Kubasova T."/>
            <person name="Jahodarova E."/>
            <person name="Nykrynova M."/>
            <person name="Rychlik I."/>
        </authorList>
    </citation>
    <scope>NUCLEOTIDE SEQUENCE [LARGE SCALE GENOMIC DNA]</scope>
    <source>
        <strain evidence="8">ET341</strain>
    </source>
</reference>
<dbReference type="Pfam" id="PF04542">
    <property type="entry name" value="Sigma70_r2"/>
    <property type="match status" value="1"/>
</dbReference>
<keyword evidence="8" id="KW-1185">Reference proteome</keyword>
<evidence type="ECO:0000313" key="7">
    <source>
        <dbReference type="EMBL" id="MDM8195081.1"/>
    </source>
</evidence>
<reference evidence="7 8" key="2">
    <citation type="submission" date="2023-06" db="EMBL/GenBank/DDBJ databases">
        <authorList>
            <person name="Zeman M."/>
            <person name="Kubasova T."/>
            <person name="Jahodarova E."/>
            <person name="Nykrynova M."/>
            <person name="Rychlik I."/>
        </authorList>
    </citation>
    <scope>NUCLEOTIDE SEQUENCE [LARGE SCALE GENOMIC DNA]</scope>
    <source>
        <strain evidence="7 8">ET341</strain>
    </source>
</reference>
<evidence type="ECO:0000313" key="8">
    <source>
        <dbReference type="Proteomes" id="UP001529275"/>
    </source>
</evidence>
<keyword evidence="3" id="KW-0731">Sigma factor</keyword>
<dbReference type="SUPFAM" id="SSF88659">
    <property type="entry name" value="Sigma3 and sigma4 domains of RNA polymerase sigma factors"/>
    <property type="match status" value="1"/>
</dbReference>
<dbReference type="RefSeq" id="WP_158094010.1">
    <property type="nucleotide sequence ID" value="NZ_JACJKO010000005.1"/>
</dbReference>
<sequence>MLREKKLEKLLIRLKNETDILGEIYDLMRDDIYRYIYSIVKSKEMAQDLTHDTFIQIYKNIHLYKENGHPKAWIITISRNITYMSFRKHNREQVVDYEIDAVDEGMKDIHDKMMIRVLLDKLSVEEREIIILHVEEGLTFKEISEIMEMKLTTVLNKYHRSLKKLKKSLEE</sequence>
<dbReference type="InterPro" id="IPR013325">
    <property type="entry name" value="RNA_pol_sigma_r2"/>
</dbReference>
<dbReference type="InterPro" id="IPR013324">
    <property type="entry name" value="RNA_pol_sigma_r3/r4-like"/>
</dbReference>
<dbReference type="Proteomes" id="UP001529275">
    <property type="component" value="Unassembled WGS sequence"/>
</dbReference>
<feature type="domain" description="RNA polymerase sigma factor 70 region 4 type 2" evidence="6">
    <location>
        <begin position="113"/>
        <end position="165"/>
    </location>
</feature>
<dbReference type="PANTHER" id="PTHR43133">
    <property type="entry name" value="RNA POLYMERASE ECF-TYPE SIGMA FACTO"/>
    <property type="match status" value="1"/>
</dbReference>
<evidence type="ECO:0000256" key="4">
    <source>
        <dbReference type="ARBA" id="ARBA00023163"/>
    </source>
</evidence>
<dbReference type="InterPro" id="IPR036388">
    <property type="entry name" value="WH-like_DNA-bd_sf"/>
</dbReference>
<dbReference type="Pfam" id="PF08281">
    <property type="entry name" value="Sigma70_r4_2"/>
    <property type="match status" value="1"/>
</dbReference>
<dbReference type="Gene3D" id="1.10.10.10">
    <property type="entry name" value="Winged helix-like DNA-binding domain superfamily/Winged helix DNA-binding domain"/>
    <property type="match status" value="1"/>
</dbReference>
<name>A0ABT7UFZ9_9FIRM</name>
<evidence type="ECO:0000259" key="5">
    <source>
        <dbReference type="Pfam" id="PF04542"/>
    </source>
</evidence>
<comment type="similarity">
    <text evidence="1">Belongs to the sigma-70 factor family. ECF subfamily.</text>
</comment>
<evidence type="ECO:0000256" key="2">
    <source>
        <dbReference type="ARBA" id="ARBA00023015"/>
    </source>
</evidence>
<evidence type="ECO:0000256" key="3">
    <source>
        <dbReference type="ARBA" id="ARBA00023082"/>
    </source>
</evidence>
<proteinExistence type="inferred from homology"/>
<keyword evidence="2" id="KW-0805">Transcription regulation</keyword>
<dbReference type="NCBIfam" id="TIGR02937">
    <property type="entry name" value="sigma70-ECF"/>
    <property type="match status" value="1"/>
</dbReference>
<keyword evidence="4" id="KW-0804">Transcription</keyword>
<evidence type="ECO:0000256" key="1">
    <source>
        <dbReference type="ARBA" id="ARBA00010641"/>
    </source>
</evidence>
<dbReference type="InterPro" id="IPR039425">
    <property type="entry name" value="RNA_pol_sigma-70-like"/>
</dbReference>
<comment type="caution">
    <text evidence="7">The sequence shown here is derived from an EMBL/GenBank/DDBJ whole genome shotgun (WGS) entry which is preliminary data.</text>
</comment>
<dbReference type="InterPro" id="IPR013249">
    <property type="entry name" value="RNA_pol_sigma70_r4_t2"/>
</dbReference>
<dbReference type="EMBL" id="JAUDCK010000004">
    <property type="protein sequence ID" value="MDM8195081.1"/>
    <property type="molecule type" value="Genomic_DNA"/>
</dbReference>
<dbReference type="InterPro" id="IPR014284">
    <property type="entry name" value="RNA_pol_sigma-70_dom"/>
</dbReference>
<dbReference type="SUPFAM" id="SSF88946">
    <property type="entry name" value="Sigma2 domain of RNA polymerase sigma factors"/>
    <property type="match status" value="1"/>
</dbReference>
<gene>
    <name evidence="7" type="ORF">QUV98_01985</name>
</gene>
<protein>
    <submittedName>
        <fullName evidence="7">RNA polymerase sigma factor</fullName>
    </submittedName>
</protein>
<dbReference type="InterPro" id="IPR007627">
    <property type="entry name" value="RNA_pol_sigma70_r2"/>
</dbReference>
<evidence type="ECO:0000259" key="6">
    <source>
        <dbReference type="Pfam" id="PF08281"/>
    </source>
</evidence>
<dbReference type="Gene3D" id="1.10.1740.10">
    <property type="match status" value="1"/>
</dbReference>
<feature type="domain" description="RNA polymerase sigma-70 region 2" evidence="5">
    <location>
        <begin position="25"/>
        <end position="91"/>
    </location>
</feature>
<dbReference type="PANTHER" id="PTHR43133:SF51">
    <property type="entry name" value="RNA POLYMERASE SIGMA FACTOR"/>
    <property type="match status" value="1"/>
</dbReference>